<gene>
    <name evidence="1" type="ORF">Tci_028749</name>
</gene>
<accession>A0A6L2L4L1</accession>
<comment type="caution">
    <text evidence="1">The sequence shown here is derived from an EMBL/GenBank/DDBJ whole genome shotgun (WGS) entry which is preliminary data.</text>
</comment>
<organism evidence="1">
    <name type="scientific">Tanacetum cinerariifolium</name>
    <name type="common">Dalmatian daisy</name>
    <name type="synonym">Chrysanthemum cinerariifolium</name>
    <dbReference type="NCBI Taxonomy" id="118510"/>
    <lineage>
        <taxon>Eukaryota</taxon>
        <taxon>Viridiplantae</taxon>
        <taxon>Streptophyta</taxon>
        <taxon>Embryophyta</taxon>
        <taxon>Tracheophyta</taxon>
        <taxon>Spermatophyta</taxon>
        <taxon>Magnoliopsida</taxon>
        <taxon>eudicotyledons</taxon>
        <taxon>Gunneridae</taxon>
        <taxon>Pentapetalae</taxon>
        <taxon>asterids</taxon>
        <taxon>campanulids</taxon>
        <taxon>Asterales</taxon>
        <taxon>Asteraceae</taxon>
        <taxon>Asteroideae</taxon>
        <taxon>Anthemideae</taxon>
        <taxon>Anthemidinae</taxon>
        <taxon>Tanacetum</taxon>
    </lineage>
</organism>
<name>A0A6L2L4L1_TANCI</name>
<dbReference type="AlphaFoldDB" id="A0A6L2L4L1"/>
<protein>
    <submittedName>
        <fullName evidence="1">Uncharacterized protein</fullName>
    </submittedName>
</protein>
<dbReference type="EMBL" id="BKCJ010003720">
    <property type="protein sequence ID" value="GEU56771.1"/>
    <property type="molecule type" value="Genomic_DNA"/>
</dbReference>
<proteinExistence type="predicted"/>
<evidence type="ECO:0000313" key="1">
    <source>
        <dbReference type="EMBL" id="GEU56771.1"/>
    </source>
</evidence>
<reference evidence="1" key="1">
    <citation type="journal article" date="2019" name="Sci. Rep.">
        <title>Draft genome of Tanacetum cinerariifolium, the natural source of mosquito coil.</title>
        <authorList>
            <person name="Yamashiro T."/>
            <person name="Shiraishi A."/>
            <person name="Satake H."/>
            <person name="Nakayama K."/>
        </authorList>
    </citation>
    <scope>NUCLEOTIDE SEQUENCE</scope>
</reference>
<sequence length="229" mass="26942">MRKITWFDLLLKSNIDQNENHILGPLTLTIAKKLKATIQKDELTIADLEAVLLEAKWNSEEDDVSKPRTNERHMSKNTKPHPSFYNNDFYYLGSLSTEEKYINSITKHYTARYYKQDSIIDFFKAEISNQSEGKVYSDLRIKSVICILVKKKWGSGFLTAIVVRKFDDQEYEFSNADLPKLRLNDVEDMYLLQVQDKHHHLPLKFVKDFNNALLLFIKRVMFQKRGEDI</sequence>